<keyword evidence="3" id="KW-0963">Cytoplasm</keyword>
<dbReference type="GO" id="GO:0004180">
    <property type="term" value="F:carboxypeptidase activity"/>
    <property type="evidence" value="ECO:0007669"/>
    <property type="project" value="UniProtKB-KW"/>
</dbReference>
<comment type="catalytic activity">
    <reaction evidence="10">
        <text>Hydrolysis of unblocked, C-terminal dipeptides from oligopeptides, with broad specificity. Does not hydrolyze bonds in which P1' is Pro, or both P1 and P1' are Gly.</text>
        <dbReference type="EC" id="3.4.15.5"/>
    </reaction>
</comment>
<dbReference type="CDD" id="cd06456">
    <property type="entry name" value="M3A_DCP"/>
    <property type="match status" value="1"/>
</dbReference>
<evidence type="ECO:0000256" key="11">
    <source>
        <dbReference type="ARBA" id="ARBA00054529"/>
    </source>
</evidence>
<evidence type="ECO:0000256" key="10">
    <source>
        <dbReference type="ARBA" id="ARBA00052506"/>
    </source>
</evidence>
<comment type="cofactor">
    <cofactor evidence="15">
        <name>Zn(2+)</name>
        <dbReference type="ChEBI" id="CHEBI:29105"/>
    </cofactor>
    <text evidence="15">Binds 1 zinc ion.</text>
</comment>
<comment type="function">
    <text evidence="11">Removes dipeptides from the C-termini of N-blocked tripeptides, tetrapeptides and larger peptides.</text>
</comment>
<comment type="similarity">
    <text evidence="2 15">Belongs to the peptidase M3 family.</text>
</comment>
<keyword evidence="19" id="KW-1185">Reference proteome</keyword>
<evidence type="ECO:0000256" key="3">
    <source>
        <dbReference type="ARBA" id="ARBA00022490"/>
    </source>
</evidence>
<dbReference type="Proteomes" id="UP000006545">
    <property type="component" value="Chromosome"/>
</dbReference>
<dbReference type="SUPFAM" id="SSF55486">
    <property type="entry name" value="Metalloproteases ('zincins'), catalytic domain"/>
    <property type="match status" value="1"/>
</dbReference>
<accession>F4KK16</accession>
<dbReference type="Pfam" id="PF01432">
    <property type="entry name" value="Peptidase_M3"/>
    <property type="match status" value="1"/>
</dbReference>
<comment type="subcellular location">
    <subcellularLocation>
        <location evidence="1">Cytoplasm</location>
    </subcellularLocation>
</comment>
<protein>
    <recommendedName>
        <fullName evidence="13">Dipeptidyl carboxypeptidase</fullName>
        <ecNumber evidence="12">3.4.15.5</ecNumber>
    </recommendedName>
    <alternativeName>
        <fullName evidence="14">Peptidyl-dipeptidase Dcp</fullName>
    </alternativeName>
</protein>
<dbReference type="FunFam" id="1.10.1370.40:FF:000001">
    <property type="entry name" value="Dipeptidyl carboxypeptidase II"/>
    <property type="match status" value="1"/>
</dbReference>
<dbReference type="FunFam" id="3.40.390.10:FF:000009">
    <property type="entry name" value="Oligopeptidase A"/>
    <property type="match status" value="1"/>
</dbReference>
<feature type="domain" description="Peptidase M3A/M3B catalytic" evidence="17">
    <location>
        <begin position="253"/>
        <end position="692"/>
    </location>
</feature>
<dbReference type="PANTHER" id="PTHR43660:SF1">
    <property type="entry name" value="DIPEPTIDYL CARBOXYPEPTIDASE"/>
    <property type="match status" value="1"/>
</dbReference>
<dbReference type="InterPro" id="IPR024079">
    <property type="entry name" value="MetalloPept_cat_dom_sf"/>
</dbReference>
<dbReference type="PROSITE" id="PS51257">
    <property type="entry name" value="PROKAR_LIPOPROTEIN"/>
    <property type="match status" value="1"/>
</dbReference>
<keyword evidence="8 15" id="KW-0862">Zinc</keyword>
<gene>
    <name evidence="18" type="ordered locus">Poras_0796</name>
</gene>
<dbReference type="AlphaFoldDB" id="F4KK16"/>
<evidence type="ECO:0000256" key="16">
    <source>
        <dbReference type="SAM" id="SignalP"/>
    </source>
</evidence>
<keyword evidence="5 15" id="KW-0645">Protease</keyword>
<dbReference type="GO" id="GO:0046872">
    <property type="term" value="F:metal ion binding"/>
    <property type="evidence" value="ECO:0007669"/>
    <property type="project" value="UniProtKB-UniRule"/>
</dbReference>
<dbReference type="GO" id="GO:0004222">
    <property type="term" value="F:metalloendopeptidase activity"/>
    <property type="evidence" value="ECO:0007669"/>
    <property type="project" value="InterPro"/>
</dbReference>
<evidence type="ECO:0000256" key="9">
    <source>
        <dbReference type="ARBA" id="ARBA00023049"/>
    </source>
</evidence>
<keyword evidence="6 15" id="KW-0479">Metal-binding</keyword>
<evidence type="ECO:0000256" key="13">
    <source>
        <dbReference type="ARBA" id="ARBA00070755"/>
    </source>
</evidence>
<keyword evidence="4 18" id="KW-0121">Carboxypeptidase</keyword>
<dbReference type="InterPro" id="IPR045090">
    <property type="entry name" value="Pept_M3A_M3B"/>
</dbReference>
<dbReference type="HOGENOM" id="CLU_001805_4_0_10"/>
<proteinExistence type="inferred from homology"/>
<dbReference type="KEGG" id="pah:Poras_0796"/>
<keyword evidence="16" id="KW-0732">Signal</keyword>
<dbReference type="EMBL" id="CP002689">
    <property type="protein sequence ID" value="AEE12741.1"/>
    <property type="molecule type" value="Genomic_DNA"/>
</dbReference>
<evidence type="ECO:0000256" key="2">
    <source>
        <dbReference type="ARBA" id="ARBA00006040"/>
    </source>
</evidence>
<reference evidence="19" key="1">
    <citation type="submission" date="2011-04" db="EMBL/GenBank/DDBJ databases">
        <title>The complete genome of Porphyromonas asaccharolytica DSM 20707.</title>
        <authorList>
            <person name="Lucas S."/>
            <person name="Han J."/>
            <person name="Lapidus A."/>
            <person name="Bruce D."/>
            <person name="Goodwin L."/>
            <person name="Pitluck S."/>
            <person name="Peters L."/>
            <person name="Kyrpides N."/>
            <person name="Mavromatis K."/>
            <person name="Ivanova N."/>
            <person name="Ovchinnikova G."/>
            <person name="Pagani I."/>
            <person name="Lu M."/>
            <person name="Detter J.C."/>
            <person name="Tapia R."/>
            <person name="Han C."/>
            <person name="Land M."/>
            <person name="Hauser L."/>
            <person name="Markowitz V."/>
            <person name="Cheng J.-F."/>
            <person name="Hugenholtz P."/>
            <person name="Woyke T."/>
            <person name="Wu D."/>
            <person name="Gronow S."/>
            <person name="Wellnitz S."/>
            <person name="Brambilla E."/>
            <person name="Klenk H.-P."/>
            <person name="Eisen J.A."/>
        </authorList>
    </citation>
    <scope>NUCLEOTIDE SEQUENCE [LARGE SCALE GENOMIC DNA]</scope>
    <source>
        <strain evidence="19">ATCC 25260 / DSM 20707 / VPI 4198</strain>
    </source>
</reference>
<evidence type="ECO:0000256" key="12">
    <source>
        <dbReference type="ARBA" id="ARBA00066668"/>
    </source>
</evidence>
<evidence type="ECO:0000256" key="5">
    <source>
        <dbReference type="ARBA" id="ARBA00022670"/>
    </source>
</evidence>
<dbReference type="RefSeq" id="WP_013760255.1">
    <property type="nucleotide sequence ID" value="NC_015501.1"/>
</dbReference>
<sequence>MRRQVIMLLAIAMMLTACNKQKQQQTDLADNPFVHPSETYMNAPDFTKIKAEHFAPAFDEGMRQHNEEIAAIVDNAEAPTFTNTIEALERAGQVLQRTSAVFFALTSADTNDELRAIEEEYVPKLTAHSDEIMLNDKLFARIKTVYETGLEGLQPDQVRLTKQYYDNYVKAGANLSAEDKEKLKKLNGEEAELTAKFGNMLTDATNVPVFFTDKAQLDGLSDSELQEAADLAKEEGKEGQWAIRLVNTTQQPVMAKLNNRDTRKAILEASINRCNNGDKYDTQEIIKRLATLRAEKAQLLGFKTFADWTLQDALAKNGETARNFLDRLAKLYQPKAAEDAKMLEEFAQKSEGPDFKLEAYDWAYYAEKMRKEQYDIDETQLSEYFVLDNVLHDGVFYAANKLYGLTFEQRTDVSVYNPDVTVYDVKNEQGEVIALYYFDPYARPSKSGGAWMSNFVEQSTLLGNKPVIYNVCNNKKPAAGQPCLMTWDEVTTLFHEFGHALHGMLSTQTYPSISGTNVSRDFVEFPSQFNEHWASEPTVFANYAKHYKTGEQMPAELRDKMIAAGNFNQAYSIGENIAASLIDQCWHALAVGDKVDDVQAFEQEALTKYGMLNAQIPPRYRSPYFRHIWSNDYSAGYYSYLWSEAVDNEVYAWIEAHGGMTRENGQRLADILLSRGNSEDLMVLFEQFTGHKEVDIEPLLRFRGLR</sequence>
<evidence type="ECO:0000256" key="1">
    <source>
        <dbReference type="ARBA" id="ARBA00004496"/>
    </source>
</evidence>
<dbReference type="EC" id="3.4.15.5" evidence="12"/>
<evidence type="ECO:0000256" key="15">
    <source>
        <dbReference type="RuleBase" id="RU003435"/>
    </source>
</evidence>
<dbReference type="InterPro" id="IPR001567">
    <property type="entry name" value="Pept_M3A_M3B_dom"/>
</dbReference>
<dbReference type="GO" id="GO:0008241">
    <property type="term" value="F:peptidyl-dipeptidase activity"/>
    <property type="evidence" value="ECO:0007669"/>
    <property type="project" value="UniProtKB-EC"/>
</dbReference>
<dbReference type="GO" id="GO:0005829">
    <property type="term" value="C:cytosol"/>
    <property type="evidence" value="ECO:0007669"/>
    <property type="project" value="TreeGrafter"/>
</dbReference>
<evidence type="ECO:0000313" key="18">
    <source>
        <dbReference type="EMBL" id="AEE12741.1"/>
    </source>
</evidence>
<keyword evidence="9 15" id="KW-0482">Metalloprotease</keyword>
<feature type="signal peptide" evidence="16">
    <location>
        <begin position="1"/>
        <end position="19"/>
    </location>
</feature>
<dbReference type="PANTHER" id="PTHR43660">
    <property type="entry name" value="DIPEPTIDYL CARBOXYPEPTIDASE"/>
    <property type="match status" value="1"/>
</dbReference>
<evidence type="ECO:0000256" key="8">
    <source>
        <dbReference type="ARBA" id="ARBA00022833"/>
    </source>
</evidence>
<feature type="chain" id="PRO_5003310028" description="Dipeptidyl carboxypeptidase" evidence="16">
    <location>
        <begin position="20"/>
        <end position="706"/>
    </location>
</feature>
<name>F4KK16_PORAD</name>
<organism evidence="18 19">
    <name type="scientific">Porphyromonas asaccharolytica (strain ATCC 25260 / DSM 20707 / BCRC 10618 / CCUG 7834 / JCM 6326 / LMG 13178 / VPI 4198 / B440)</name>
    <name type="common">Bacteroides asaccharolyticus</name>
    <dbReference type="NCBI Taxonomy" id="879243"/>
    <lineage>
        <taxon>Bacteria</taxon>
        <taxon>Pseudomonadati</taxon>
        <taxon>Bacteroidota</taxon>
        <taxon>Bacteroidia</taxon>
        <taxon>Bacteroidales</taxon>
        <taxon>Porphyromonadaceae</taxon>
        <taxon>Porphyromonas</taxon>
    </lineage>
</organism>
<evidence type="ECO:0000259" key="17">
    <source>
        <dbReference type="Pfam" id="PF01432"/>
    </source>
</evidence>
<dbReference type="InterPro" id="IPR034005">
    <property type="entry name" value="M3A_DCP"/>
</dbReference>
<evidence type="ECO:0000256" key="6">
    <source>
        <dbReference type="ARBA" id="ARBA00022723"/>
    </source>
</evidence>
<dbReference type="Gene3D" id="1.10.1370.40">
    <property type="match status" value="1"/>
</dbReference>
<dbReference type="InterPro" id="IPR024077">
    <property type="entry name" value="Neurolysin/TOP_dom2"/>
</dbReference>
<dbReference type="GO" id="GO:0006508">
    <property type="term" value="P:proteolysis"/>
    <property type="evidence" value="ECO:0007669"/>
    <property type="project" value="UniProtKB-KW"/>
</dbReference>
<evidence type="ECO:0000256" key="7">
    <source>
        <dbReference type="ARBA" id="ARBA00022801"/>
    </source>
</evidence>
<evidence type="ECO:0000313" key="19">
    <source>
        <dbReference type="Proteomes" id="UP000006545"/>
    </source>
</evidence>
<dbReference type="Gene3D" id="1.10.1370.10">
    <property type="entry name" value="Neurolysin, domain 3"/>
    <property type="match status" value="1"/>
</dbReference>
<evidence type="ECO:0000256" key="14">
    <source>
        <dbReference type="ARBA" id="ARBA00075608"/>
    </source>
</evidence>
<keyword evidence="7 15" id="KW-0378">Hydrolase</keyword>
<evidence type="ECO:0000256" key="4">
    <source>
        <dbReference type="ARBA" id="ARBA00022645"/>
    </source>
</evidence>
<dbReference type="eggNOG" id="COG0339">
    <property type="taxonomic scope" value="Bacteria"/>
</dbReference>
<dbReference type="Gene3D" id="3.40.390.10">
    <property type="entry name" value="Collagenase (Catalytic Domain)"/>
    <property type="match status" value="1"/>
</dbReference>